<sequence length="105" mass="11669">MRHLQKHDNPLVEALAFAIIFKMDDEEFPFGLFLDHEYTEKSLRKMGSGALKGVGSARVHALVAANGVVAADKKLEVFIAQLQHDITYMDDGDSFEKKDSSDSIT</sequence>
<dbReference type="EMBL" id="WSZM01000422">
    <property type="protein sequence ID" value="KAF4033458.1"/>
    <property type="molecule type" value="Genomic_DNA"/>
</dbReference>
<accession>A0A833SH72</accession>
<dbReference type="AlphaFoldDB" id="A0A833SH72"/>
<proteinExistence type="predicted"/>
<name>A0A833SH72_PHYIN</name>
<protein>
    <submittedName>
        <fullName evidence="1">Putative Fe2OG dioxygenase domain-containing protein</fullName>
    </submittedName>
</protein>
<keyword evidence="1" id="KW-0560">Oxidoreductase</keyword>
<keyword evidence="2" id="KW-1185">Reference proteome</keyword>
<dbReference type="GO" id="GO:0051213">
    <property type="term" value="F:dioxygenase activity"/>
    <property type="evidence" value="ECO:0007669"/>
    <property type="project" value="UniProtKB-KW"/>
</dbReference>
<dbReference type="Proteomes" id="UP000602510">
    <property type="component" value="Unassembled WGS sequence"/>
</dbReference>
<organism evidence="1 2">
    <name type="scientific">Phytophthora infestans</name>
    <name type="common">Potato late blight agent</name>
    <name type="synonym">Botrytis infestans</name>
    <dbReference type="NCBI Taxonomy" id="4787"/>
    <lineage>
        <taxon>Eukaryota</taxon>
        <taxon>Sar</taxon>
        <taxon>Stramenopiles</taxon>
        <taxon>Oomycota</taxon>
        <taxon>Peronosporomycetes</taxon>
        <taxon>Peronosporales</taxon>
        <taxon>Peronosporaceae</taxon>
        <taxon>Phytophthora</taxon>
    </lineage>
</organism>
<gene>
    <name evidence="1" type="ORF">GN244_ATG14607</name>
</gene>
<evidence type="ECO:0000313" key="2">
    <source>
        <dbReference type="Proteomes" id="UP000602510"/>
    </source>
</evidence>
<evidence type="ECO:0000313" key="1">
    <source>
        <dbReference type="EMBL" id="KAF4033458.1"/>
    </source>
</evidence>
<keyword evidence="1" id="KW-0223">Dioxygenase</keyword>
<comment type="caution">
    <text evidence="1">The sequence shown here is derived from an EMBL/GenBank/DDBJ whole genome shotgun (WGS) entry which is preliminary data.</text>
</comment>
<reference evidence="1" key="1">
    <citation type="submission" date="2020-04" db="EMBL/GenBank/DDBJ databases">
        <title>Hybrid Assembly of Korean Phytophthora infestans isolates.</title>
        <authorList>
            <person name="Prokchorchik M."/>
            <person name="Lee Y."/>
            <person name="Seo J."/>
            <person name="Cho J.-H."/>
            <person name="Park Y.-E."/>
            <person name="Jang D.-C."/>
            <person name="Im J.-S."/>
            <person name="Choi J.-G."/>
            <person name="Park H.-J."/>
            <person name="Lee G.-B."/>
            <person name="Lee Y.-G."/>
            <person name="Hong S.-Y."/>
            <person name="Cho K."/>
            <person name="Sohn K.H."/>
        </authorList>
    </citation>
    <scope>NUCLEOTIDE SEQUENCE</scope>
    <source>
        <strain evidence="1">KR_1_A1</strain>
    </source>
</reference>